<dbReference type="Proteomes" id="UP000221734">
    <property type="component" value="Chromosome Kuenenia_stuttgartiensis_MBR1"/>
</dbReference>
<dbReference type="EMBL" id="LT934425">
    <property type="protein sequence ID" value="SOH06012.1"/>
    <property type="molecule type" value="Genomic_DNA"/>
</dbReference>
<dbReference type="KEGG" id="kst:KSMBR1_3539"/>
<dbReference type="AlphaFoldDB" id="A0A2C9CJW1"/>
<evidence type="ECO:0000313" key="1">
    <source>
        <dbReference type="EMBL" id="SOH06012.1"/>
    </source>
</evidence>
<evidence type="ECO:0000313" key="2">
    <source>
        <dbReference type="Proteomes" id="UP000221734"/>
    </source>
</evidence>
<protein>
    <submittedName>
        <fullName evidence="1">Uncharacterized protein</fullName>
    </submittedName>
</protein>
<proteinExistence type="predicted"/>
<reference evidence="2" key="1">
    <citation type="submission" date="2017-10" db="EMBL/GenBank/DDBJ databases">
        <authorList>
            <person name="Frank J."/>
        </authorList>
    </citation>
    <scope>NUCLEOTIDE SEQUENCE [LARGE SCALE GENOMIC DNA]</scope>
</reference>
<sequence length="80" mass="9043">MRHCLVMSDKIAKLPSIANSIITNQGVTPFAPPEQYDWYAPGVGFIRQIIKETREMIINKSGYLRGGSEEITVQLESFKK</sequence>
<accession>A0A2C9CJW1</accession>
<name>A0A2C9CJW1_KUEST</name>
<keyword evidence="2" id="KW-1185">Reference proteome</keyword>
<gene>
    <name evidence="1" type="ORF">KSMBR1_3539</name>
</gene>
<organism evidence="1 2">
    <name type="scientific">Kuenenia stuttgartiensis</name>
    <dbReference type="NCBI Taxonomy" id="174633"/>
    <lineage>
        <taxon>Bacteria</taxon>
        <taxon>Pseudomonadati</taxon>
        <taxon>Planctomycetota</taxon>
        <taxon>Candidatus Brocadiia</taxon>
        <taxon>Candidatus Brocadiales</taxon>
        <taxon>Candidatus Brocadiaceae</taxon>
        <taxon>Candidatus Kuenenia</taxon>
    </lineage>
</organism>